<evidence type="ECO:0000256" key="2">
    <source>
        <dbReference type="SAM" id="Phobius"/>
    </source>
</evidence>
<dbReference type="RefSeq" id="WP_368496349.1">
    <property type="nucleotide sequence ID" value="NZ_CP162511.1"/>
</dbReference>
<feature type="region of interest" description="Disordered" evidence="1">
    <location>
        <begin position="87"/>
        <end position="139"/>
    </location>
</feature>
<keyword evidence="2" id="KW-0812">Transmembrane</keyword>
<proteinExistence type="predicted"/>
<dbReference type="AlphaFoldDB" id="A0AB39BC94"/>
<dbReference type="InterPro" id="IPR021401">
    <property type="entry name" value="DUF3040"/>
</dbReference>
<dbReference type="Pfam" id="PF11239">
    <property type="entry name" value="DUF3040"/>
    <property type="match status" value="1"/>
</dbReference>
<protein>
    <submittedName>
        <fullName evidence="3">DUF3040 domain-containing protein</fullName>
    </submittedName>
</protein>
<reference evidence="3" key="1">
    <citation type="submission" date="2024-05" db="EMBL/GenBank/DDBJ databases">
        <title>Herbiconiux sp. A18JL235.</title>
        <authorList>
            <person name="Zhang G."/>
        </authorList>
    </citation>
    <scope>NUCLEOTIDE SEQUENCE</scope>
    <source>
        <strain evidence="3">A18JL235</strain>
    </source>
</reference>
<feature type="compositionally biased region" description="Low complexity" evidence="1">
    <location>
        <begin position="87"/>
        <end position="121"/>
    </location>
</feature>
<keyword evidence="2" id="KW-0472">Membrane</keyword>
<feature type="transmembrane region" description="Helical" evidence="2">
    <location>
        <begin position="65"/>
        <end position="82"/>
    </location>
</feature>
<evidence type="ECO:0000313" key="3">
    <source>
        <dbReference type="EMBL" id="XDI03931.1"/>
    </source>
</evidence>
<sequence length="139" mass="14531">MPLSEQEQRLLDEMERSLYHNDADFVSAVGGGRGRLNYGALVLGILVGILGLGVVIAGVVFRQPLIGIVGFIAMFGGVLLALRRTRRGAPAGPTGPTASGASSAGSASRGGSSSGRAQGSGFMDKLNDRWERRDDDRSE</sequence>
<evidence type="ECO:0000256" key="1">
    <source>
        <dbReference type="SAM" id="MobiDB-lite"/>
    </source>
</evidence>
<name>A0AB39BC94_9MICO</name>
<feature type="compositionally biased region" description="Basic and acidic residues" evidence="1">
    <location>
        <begin position="125"/>
        <end position="139"/>
    </location>
</feature>
<gene>
    <name evidence="3" type="ORF">ABFY20_11270</name>
</gene>
<organism evidence="3">
    <name type="scientific">Herbiconiux sp. A18JL235</name>
    <dbReference type="NCBI Taxonomy" id="3152363"/>
    <lineage>
        <taxon>Bacteria</taxon>
        <taxon>Bacillati</taxon>
        <taxon>Actinomycetota</taxon>
        <taxon>Actinomycetes</taxon>
        <taxon>Micrococcales</taxon>
        <taxon>Microbacteriaceae</taxon>
        <taxon>Herbiconiux</taxon>
    </lineage>
</organism>
<feature type="transmembrane region" description="Helical" evidence="2">
    <location>
        <begin position="38"/>
        <end position="59"/>
    </location>
</feature>
<dbReference type="EMBL" id="CP162511">
    <property type="protein sequence ID" value="XDI03931.1"/>
    <property type="molecule type" value="Genomic_DNA"/>
</dbReference>
<keyword evidence="2" id="KW-1133">Transmembrane helix</keyword>
<accession>A0AB39BC94</accession>